<dbReference type="EMBL" id="OKRB01000068">
    <property type="protein sequence ID" value="SPE18572.1"/>
    <property type="molecule type" value="Genomic_DNA"/>
</dbReference>
<dbReference type="Gene3D" id="3.40.250.10">
    <property type="entry name" value="Rhodanese-like domain"/>
    <property type="match status" value="1"/>
</dbReference>
<dbReference type="PROSITE" id="PS50206">
    <property type="entry name" value="RHODANESE_3"/>
    <property type="match status" value="1"/>
</dbReference>
<evidence type="ECO:0000259" key="2">
    <source>
        <dbReference type="PROSITE" id="PS50206"/>
    </source>
</evidence>
<dbReference type="Pfam" id="PF00581">
    <property type="entry name" value="Rhodanese"/>
    <property type="match status" value="1"/>
</dbReference>
<dbReference type="AlphaFoldDB" id="A0A2N9L5J8"/>
<accession>A0A2N9L5J8</accession>
<evidence type="ECO:0000313" key="3">
    <source>
        <dbReference type="EMBL" id="SPE18572.1"/>
    </source>
</evidence>
<dbReference type="OrthoDB" id="121523at2"/>
<name>A0A2N9L5J8_9BACT</name>
<evidence type="ECO:0000313" key="4">
    <source>
        <dbReference type="Proteomes" id="UP000239735"/>
    </source>
</evidence>
<feature type="domain" description="Rhodanese" evidence="2">
    <location>
        <begin position="62"/>
        <end position="165"/>
    </location>
</feature>
<feature type="signal peptide" evidence="1">
    <location>
        <begin position="1"/>
        <end position="28"/>
    </location>
</feature>
<dbReference type="InterPro" id="IPR001763">
    <property type="entry name" value="Rhodanese-like_dom"/>
</dbReference>
<protein>
    <recommendedName>
        <fullName evidence="2">Rhodanese domain-containing protein</fullName>
    </recommendedName>
</protein>
<feature type="chain" id="PRO_5014945254" description="Rhodanese domain-containing protein" evidence="1">
    <location>
        <begin position="29"/>
        <end position="167"/>
    </location>
</feature>
<sequence>MLSWLFSKKAAMIAALALSCRVLLPVRAAAQWAAPEPTSAFSIPTAQLIQPDELNRLLRSPGAEKPLILQVGSHMMFAQAHIPGSEYAGPSSLSEGIQQLRGRAASLPHNRFIVIYCGCCPWNRCPNAGPAYKLLASMGFTHVKVLYLANNFGADWAGKGYPVESGQ</sequence>
<gene>
    <name evidence="3" type="ORF">SBA5_160056</name>
</gene>
<dbReference type="CDD" id="cd00158">
    <property type="entry name" value="RHOD"/>
    <property type="match status" value="1"/>
</dbReference>
<dbReference type="SUPFAM" id="SSF52821">
    <property type="entry name" value="Rhodanese/Cell cycle control phosphatase"/>
    <property type="match status" value="1"/>
</dbReference>
<keyword evidence="1" id="KW-0732">Signal</keyword>
<dbReference type="InterPro" id="IPR036873">
    <property type="entry name" value="Rhodanese-like_dom_sf"/>
</dbReference>
<proteinExistence type="predicted"/>
<evidence type="ECO:0000256" key="1">
    <source>
        <dbReference type="SAM" id="SignalP"/>
    </source>
</evidence>
<dbReference type="Proteomes" id="UP000239735">
    <property type="component" value="Unassembled WGS sequence"/>
</dbReference>
<organism evidence="3 4">
    <name type="scientific">Candidatus Sulfuritelmatomonas gaucii</name>
    <dbReference type="NCBI Taxonomy" id="2043161"/>
    <lineage>
        <taxon>Bacteria</taxon>
        <taxon>Pseudomonadati</taxon>
        <taxon>Acidobacteriota</taxon>
        <taxon>Terriglobia</taxon>
        <taxon>Terriglobales</taxon>
        <taxon>Acidobacteriaceae</taxon>
        <taxon>Candidatus Sulfuritelmatomonas</taxon>
    </lineage>
</organism>
<reference evidence="4" key="1">
    <citation type="submission" date="2018-02" db="EMBL/GenBank/DDBJ databases">
        <authorList>
            <person name="Hausmann B."/>
        </authorList>
    </citation>
    <scope>NUCLEOTIDE SEQUENCE [LARGE SCALE GENOMIC DNA]</scope>
    <source>
        <strain evidence="4">Peat soil MAG SbA5</strain>
    </source>
</reference>